<dbReference type="KEGG" id="mbg:BN140_2495"/>
<evidence type="ECO:0000313" key="2">
    <source>
        <dbReference type="EMBL" id="CCJ37418.1"/>
    </source>
</evidence>
<keyword evidence="3" id="KW-1185">Reference proteome</keyword>
<dbReference type="STRING" id="1201294.BN140_2495"/>
<evidence type="ECO:0000256" key="1">
    <source>
        <dbReference type="SAM" id="MobiDB-lite"/>
    </source>
</evidence>
<dbReference type="PATRIC" id="fig|1201294.9.peg.2802"/>
<dbReference type="HOGENOM" id="CLU_1472074_0_0_2"/>
<feature type="region of interest" description="Disordered" evidence="1">
    <location>
        <begin position="67"/>
        <end position="101"/>
    </location>
</feature>
<evidence type="ECO:0000313" key="3">
    <source>
        <dbReference type="Proteomes" id="UP000009007"/>
    </source>
</evidence>
<name>I7JAX1_METBM</name>
<dbReference type="Proteomes" id="UP000009007">
    <property type="component" value="Chromosome I"/>
</dbReference>
<gene>
    <name evidence="2" type="ordered locus">BN140_2495</name>
</gene>
<reference evidence="3" key="1">
    <citation type="journal article" date="2012" name="J. Bacteriol.">
        <title>Complete genome sequence of the hydrogenotrophic, methanogenic archaeon Methanoculleus bourgensis strain MS2T, isolated from a sewage sludge digester.</title>
        <authorList>
            <person name="Maus I."/>
            <person name="Wibberg D."/>
            <person name="Stantscheff R."/>
            <person name="Eikmeyer F.G."/>
            <person name="Seffner A."/>
            <person name="Boelter J."/>
            <person name="Szczepanowski R."/>
            <person name="Blom J."/>
            <person name="Jaenicke S."/>
            <person name="Konig H."/>
            <person name="Puhler A."/>
            <person name="Schluter A."/>
        </authorList>
    </citation>
    <scope>NUCLEOTIDE SEQUENCE [LARGE SCALE GENOMIC DNA]</scope>
    <source>
        <strain evidence="3">ATCC 43281 / DSM 3045 / OCM 15 / MS2</strain>
    </source>
</reference>
<accession>I7JAX1</accession>
<dbReference type="AlphaFoldDB" id="I7JAX1"/>
<protein>
    <submittedName>
        <fullName evidence="2">Uncharacterized protein</fullName>
    </submittedName>
</protein>
<dbReference type="EMBL" id="HE964772">
    <property type="protein sequence ID" value="CCJ37418.1"/>
    <property type="molecule type" value="Genomic_DNA"/>
</dbReference>
<proteinExistence type="predicted"/>
<sequence>MTKNNPGRRFPLSGSGEALFWLSFFPDEIGAGPGLKFDLFLLKHVLMPWTVVAIAMGVGLTGRGLPPHLAQRTAHSSPHPARPPASSPAPWGGGSHGDTQGKAVPRIAINREHPDEISTKFGISCFVGHYCIISSNIVHAIPSHAKGAKPRSSVAGRQSPLRVLRVFARGGDRSPRIRTRNIR</sequence>
<organism evidence="2 3">
    <name type="scientific">Methanoculleus bourgensis (strain ATCC 43281 / DSM 3045 / OCM 15 / MS2)</name>
    <name type="common">Methanogenium bourgense</name>
    <dbReference type="NCBI Taxonomy" id="1201294"/>
    <lineage>
        <taxon>Archaea</taxon>
        <taxon>Methanobacteriati</taxon>
        <taxon>Methanobacteriota</taxon>
        <taxon>Stenosarchaea group</taxon>
        <taxon>Methanomicrobia</taxon>
        <taxon>Methanomicrobiales</taxon>
        <taxon>Methanomicrobiaceae</taxon>
        <taxon>Methanoculleus</taxon>
    </lineage>
</organism>